<reference evidence="2" key="1">
    <citation type="journal article" date="2019" name="Sci. Rep.">
        <title>Draft genome of Tanacetum cinerariifolium, the natural source of mosquito coil.</title>
        <authorList>
            <person name="Yamashiro T."/>
            <person name="Shiraishi A."/>
            <person name="Satake H."/>
            <person name="Nakayama K."/>
        </authorList>
    </citation>
    <scope>NUCLEOTIDE SEQUENCE</scope>
</reference>
<dbReference type="EMBL" id="BKCJ010461224">
    <property type="protein sequence ID" value="GFA64613.1"/>
    <property type="molecule type" value="Genomic_DNA"/>
</dbReference>
<organism evidence="2">
    <name type="scientific">Tanacetum cinerariifolium</name>
    <name type="common">Dalmatian daisy</name>
    <name type="synonym">Chrysanthemum cinerariifolium</name>
    <dbReference type="NCBI Taxonomy" id="118510"/>
    <lineage>
        <taxon>Eukaryota</taxon>
        <taxon>Viridiplantae</taxon>
        <taxon>Streptophyta</taxon>
        <taxon>Embryophyta</taxon>
        <taxon>Tracheophyta</taxon>
        <taxon>Spermatophyta</taxon>
        <taxon>Magnoliopsida</taxon>
        <taxon>eudicotyledons</taxon>
        <taxon>Gunneridae</taxon>
        <taxon>Pentapetalae</taxon>
        <taxon>asterids</taxon>
        <taxon>campanulids</taxon>
        <taxon>Asterales</taxon>
        <taxon>Asteraceae</taxon>
        <taxon>Asteroideae</taxon>
        <taxon>Anthemideae</taxon>
        <taxon>Anthemidinae</taxon>
        <taxon>Tanacetum</taxon>
    </lineage>
</organism>
<feature type="non-terminal residue" evidence="2">
    <location>
        <position position="1"/>
    </location>
</feature>
<comment type="caution">
    <text evidence="2">The sequence shown here is derived from an EMBL/GenBank/DDBJ whole genome shotgun (WGS) entry which is preliminary data.</text>
</comment>
<accession>A0A699JYE2</accession>
<feature type="compositionally biased region" description="Acidic residues" evidence="1">
    <location>
        <begin position="7"/>
        <end position="18"/>
    </location>
</feature>
<name>A0A699JYE2_TANCI</name>
<gene>
    <name evidence="2" type="ORF">Tci_636585</name>
</gene>
<evidence type="ECO:0000313" key="2">
    <source>
        <dbReference type="EMBL" id="GFA64613.1"/>
    </source>
</evidence>
<proteinExistence type="predicted"/>
<sequence>FNLYDTSMDEYSESESDADNNKKNEDEEEKEKRNDREVAFSMKVDETKNEKEKQTEKLKEQQAKKEKEKQAEKEEKQNDIRKGTKEAGSETTNDGEEVHSKFDDPDEQMKDKEAGKQKVNDGNENEKDKQDEFWNKEYDLTELECKEWEYQSTQDIKKKKTTKRKSPEDMTQLTFSLGLIS</sequence>
<feature type="compositionally biased region" description="Basic and acidic residues" evidence="1">
    <location>
        <begin position="96"/>
        <end position="133"/>
    </location>
</feature>
<evidence type="ECO:0000256" key="1">
    <source>
        <dbReference type="SAM" id="MobiDB-lite"/>
    </source>
</evidence>
<protein>
    <submittedName>
        <fullName evidence="2">Uncharacterized protein</fullName>
    </submittedName>
</protein>
<dbReference type="AlphaFoldDB" id="A0A699JYE2"/>
<feature type="compositionally biased region" description="Basic and acidic residues" evidence="1">
    <location>
        <begin position="19"/>
        <end position="88"/>
    </location>
</feature>
<feature type="region of interest" description="Disordered" evidence="1">
    <location>
        <begin position="1"/>
        <end position="133"/>
    </location>
</feature>